<protein>
    <recommendedName>
        <fullName evidence="4">Secreted protein</fullName>
    </recommendedName>
</protein>
<comment type="caution">
    <text evidence="2">The sequence shown here is derived from an EMBL/GenBank/DDBJ whole genome shotgun (WGS) entry which is preliminary data.</text>
</comment>
<keyword evidence="1" id="KW-0732">Signal</keyword>
<dbReference type="AlphaFoldDB" id="A0AAD4ZEZ1"/>
<sequence length="85" mass="9819">MSGSMRLHVLFNLHLLVWWRLIHKLGLKCLQRDVLCTDFLLPSSLGSGRRSVQNLDIYNILSSHHHWYPLVFLQHDVLSTSVPSA</sequence>
<organism evidence="2 3">
    <name type="scientific">Prunus dulcis</name>
    <name type="common">Almond</name>
    <name type="synonym">Amygdalus dulcis</name>
    <dbReference type="NCBI Taxonomy" id="3755"/>
    <lineage>
        <taxon>Eukaryota</taxon>
        <taxon>Viridiplantae</taxon>
        <taxon>Streptophyta</taxon>
        <taxon>Embryophyta</taxon>
        <taxon>Tracheophyta</taxon>
        <taxon>Spermatophyta</taxon>
        <taxon>Magnoliopsida</taxon>
        <taxon>eudicotyledons</taxon>
        <taxon>Gunneridae</taxon>
        <taxon>Pentapetalae</taxon>
        <taxon>rosids</taxon>
        <taxon>fabids</taxon>
        <taxon>Rosales</taxon>
        <taxon>Rosaceae</taxon>
        <taxon>Amygdaloideae</taxon>
        <taxon>Amygdaleae</taxon>
        <taxon>Prunus</taxon>
    </lineage>
</organism>
<gene>
    <name evidence="2" type="ORF">L3X38_012164</name>
</gene>
<name>A0AAD4ZEZ1_PRUDU</name>
<accession>A0AAD4ZEZ1</accession>
<keyword evidence="3" id="KW-1185">Reference proteome</keyword>
<evidence type="ECO:0000256" key="1">
    <source>
        <dbReference type="SAM" id="SignalP"/>
    </source>
</evidence>
<evidence type="ECO:0000313" key="3">
    <source>
        <dbReference type="Proteomes" id="UP001054821"/>
    </source>
</evidence>
<reference evidence="2 3" key="1">
    <citation type="journal article" date="2022" name="G3 (Bethesda)">
        <title>Whole-genome sequence and methylome profiling of the almond [Prunus dulcis (Mill.) D.A. Webb] cultivar 'Nonpareil'.</title>
        <authorList>
            <person name="D'Amico-Willman K.M."/>
            <person name="Ouma W.Z."/>
            <person name="Meulia T."/>
            <person name="Sideli G.M."/>
            <person name="Gradziel T.M."/>
            <person name="Fresnedo-Ramirez J."/>
        </authorList>
    </citation>
    <scope>NUCLEOTIDE SEQUENCE [LARGE SCALE GENOMIC DNA]</scope>
    <source>
        <strain evidence="2">Clone GOH B32 T37-40</strain>
    </source>
</reference>
<dbReference type="EMBL" id="JAJFAZ020000002">
    <property type="protein sequence ID" value="KAI5344287.1"/>
    <property type="molecule type" value="Genomic_DNA"/>
</dbReference>
<proteinExistence type="predicted"/>
<evidence type="ECO:0000313" key="2">
    <source>
        <dbReference type="EMBL" id="KAI5344287.1"/>
    </source>
</evidence>
<feature type="signal peptide" evidence="1">
    <location>
        <begin position="1"/>
        <end position="24"/>
    </location>
</feature>
<dbReference type="Proteomes" id="UP001054821">
    <property type="component" value="Chromosome 2"/>
</dbReference>
<evidence type="ECO:0008006" key="4">
    <source>
        <dbReference type="Google" id="ProtNLM"/>
    </source>
</evidence>
<feature type="chain" id="PRO_5042297021" description="Secreted protein" evidence="1">
    <location>
        <begin position="25"/>
        <end position="85"/>
    </location>
</feature>